<feature type="transmembrane region" description="Helical" evidence="1">
    <location>
        <begin position="6"/>
        <end position="25"/>
    </location>
</feature>
<accession>B8M3S2</accession>
<name>B8M3S2_TALSN</name>
<gene>
    <name evidence="2" type="ORF">TSTA_038700</name>
</gene>
<dbReference type="GeneID" id="8107912"/>
<sequence>MANGASIIIGLVFVILASLCAWFFAPKGDNQTYAPFSSVSIRKIRSTNADMIML</sequence>
<keyword evidence="1" id="KW-0812">Transmembrane</keyword>
<evidence type="ECO:0000313" key="2">
    <source>
        <dbReference type="EMBL" id="EED20665.1"/>
    </source>
</evidence>
<keyword evidence="3" id="KW-1185">Reference proteome</keyword>
<evidence type="ECO:0000256" key="1">
    <source>
        <dbReference type="SAM" id="Phobius"/>
    </source>
</evidence>
<reference evidence="3" key="1">
    <citation type="journal article" date="2015" name="Genome Announc.">
        <title>Genome sequence of the AIDS-associated pathogen Penicillium marneffei (ATCC18224) and its near taxonomic relative Talaromyces stipitatus (ATCC10500).</title>
        <authorList>
            <person name="Nierman W.C."/>
            <person name="Fedorova-Abrams N.D."/>
            <person name="Andrianopoulos A."/>
        </authorList>
    </citation>
    <scope>NUCLEOTIDE SEQUENCE [LARGE SCALE GENOMIC DNA]</scope>
    <source>
        <strain evidence="3">ATCC 10500 / CBS 375.48 / QM 6759 / NRRL 1006</strain>
    </source>
</reference>
<dbReference type="VEuPathDB" id="FungiDB:TSTA_038700"/>
<proteinExistence type="predicted"/>
<dbReference type="RefSeq" id="XP_002481099.1">
    <property type="nucleotide sequence ID" value="XM_002481054.1"/>
</dbReference>
<dbReference type="PhylomeDB" id="B8M3S2"/>
<protein>
    <submittedName>
        <fullName evidence="2">Uncharacterized protein</fullName>
    </submittedName>
</protein>
<organism evidence="2 3">
    <name type="scientific">Talaromyces stipitatus (strain ATCC 10500 / CBS 375.48 / QM 6759 / NRRL 1006)</name>
    <name type="common">Penicillium stipitatum</name>
    <dbReference type="NCBI Taxonomy" id="441959"/>
    <lineage>
        <taxon>Eukaryota</taxon>
        <taxon>Fungi</taxon>
        <taxon>Dikarya</taxon>
        <taxon>Ascomycota</taxon>
        <taxon>Pezizomycotina</taxon>
        <taxon>Eurotiomycetes</taxon>
        <taxon>Eurotiomycetidae</taxon>
        <taxon>Eurotiales</taxon>
        <taxon>Trichocomaceae</taxon>
        <taxon>Talaromyces</taxon>
        <taxon>Talaromyces sect. Talaromyces</taxon>
    </lineage>
</organism>
<dbReference type="AlphaFoldDB" id="B8M3S2"/>
<keyword evidence="1" id="KW-0472">Membrane</keyword>
<evidence type="ECO:0000313" key="3">
    <source>
        <dbReference type="Proteomes" id="UP000001745"/>
    </source>
</evidence>
<dbReference type="Proteomes" id="UP000001745">
    <property type="component" value="Unassembled WGS sequence"/>
</dbReference>
<dbReference type="OrthoDB" id="1508846at2759"/>
<dbReference type="EMBL" id="EQ962654">
    <property type="protein sequence ID" value="EED20665.1"/>
    <property type="molecule type" value="Genomic_DNA"/>
</dbReference>
<dbReference type="STRING" id="441959.B8M3S2"/>
<keyword evidence="1" id="KW-1133">Transmembrane helix</keyword>
<dbReference type="HOGENOM" id="CLU_3052004_0_0_1"/>
<dbReference type="InParanoid" id="B8M3S2"/>